<keyword evidence="2" id="KW-1133">Transmembrane helix</keyword>
<reference evidence="3 4" key="1">
    <citation type="submission" date="2024-06" db="EMBL/GenBank/DDBJ databases">
        <title>The Natural Products Discovery Center: Release of the First 8490 Sequenced Strains for Exploring Actinobacteria Biosynthetic Diversity.</title>
        <authorList>
            <person name="Kalkreuter E."/>
            <person name="Kautsar S.A."/>
            <person name="Yang D."/>
            <person name="Bader C.D."/>
            <person name="Teijaro C.N."/>
            <person name="Fluegel L."/>
            <person name="Davis C.M."/>
            <person name="Simpson J.R."/>
            <person name="Lauterbach L."/>
            <person name="Steele A.D."/>
            <person name="Gui C."/>
            <person name="Meng S."/>
            <person name="Li G."/>
            <person name="Viehrig K."/>
            <person name="Ye F."/>
            <person name="Su P."/>
            <person name="Kiefer A.F."/>
            <person name="Nichols A."/>
            <person name="Cepeda A.J."/>
            <person name="Yan W."/>
            <person name="Fan B."/>
            <person name="Jiang Y."/>
            <person name="Adhikari A."/>
            <person name="Zheng C.-J."/>
            <person name="Schuster L."/>
            <person name="Cowan T.M."/>
            <person name="Smanski M.J."/>
            <person name="Chevrette M.G."/>
            <person name="De Carvalho L.P.S."/>
            <person name="Shen B."/>
        </authorList>
    </citation>
    <scope>NUCLEOTIDE SEQUENCE [LARGE SCALE GENOMIC DNA]</scope>
    <source>
        <strain evidence="3 4">NPDC050100</strain>
    </source>
</reference>
<evidence type="ECO:0000256" key="1">
    <source>
        <dbReference type="SAM" id="MobiDB-lite"/>
    </source>
</evidence>
<protein>
    <submittedName>
        <fullName evidence="3">Uncharacterized protein</fullName>
    </submittedName>
</protein>
<name>A0ABV3GCJ7_MICGL</name>
<accession>A0ABV3GCJ7</accession>
<feature type="region of interest" description="Disordered" evidence="1">
    <location>
        <begin position="1"/>
        <end position="23"/>
    </location>
</feature>
<keyword evidence="2" id="KW-0812">Transmembrane</keyword>
<keyword evidence="4" id="KW-1185">Reference proteome</keyword>
<evidence type="ECO:0000313" key="4">
    <source>
        <dbReference type="Proteomes" id="UP001551675"/>
    </source>
</evidence>
<proteinExistence type="predicted"/>
<evidence type="ECO:0000256" key="2">
    <source>
        <dbReference type="SAM" id="Phobius"/>
    </source>
</evidence>
<keyword evidence="2" id="KW-0472">Membrane</keyword>
<feature type="compositionally biased region" description="Basic and acidic residues" evidence="1">
    <location>
        <begin position="1"/>
        <end position="15"/>
    </location>
</feature>
<comment type="caution">
    <text evidence="3">The sequence shown here is derived from an EMBL/GenBank/DDBJ whole genome shotgun (WGS) entry which is preliminary data.</text>
</comment>
<evidence type="ECO:0000313" key="3">
    <source>
        <dbReference type="EMBL" id="MEV0969292.1"/>
    </source>
</evidence>
<dbReference type="RefSeq" id="WP_358132207.1">
    <property type="nucleotide sequence ID" value="NZ_JBFALK010000005.1"/>
</dbReference>
<dbReference type="Proteomes" id="UP001551675">
    <property type="component" value="Unassembled WGS sequence"/>
</dbReference>
<organism evidence="3 4">
    <name type="scientific">Microtetraspora glauca</name>
    <dbReference type="NCBI Taxonomy" id="1996"/>
    <lineage>
        <taxon>Bacteria</taxon>
        <taxon>Bacillati</taxon>
        <taxon>Actinomycetota</taxon>
        <taxon>Actinomycetes</taxon>
        <taxon>Streptosporangiales</taxon>
        <taxon>Streptosporangiaceae</taxon>
        <taxon>Microtetraspora</taxon>
    </lineage>
</organism>
<sequence length="55" mass="5685">MTEAAAEKAAEEAAQERATAAPRPERTPVLDWVAVGVAAVIVVAAITGLLPEVSW</sequence>
<gene>
    <name evidence="3" type="ORF">AB0I59_11715</name>
</gene>
<dbReference type="EMBL" id="JBFALK010000005">
    <property type="protein sequence ID" value="MEV0969292.1"/>
    <property type="molecule type" value="Genomic_DNA"/>
</dbReference>
<feature type="transmembrane region" description="Helical" evidence="2">
    <location>
        <begin position="32"/>
        <end position="50"/>
    </location>
</feature>